<dbReference type="NCBIfam" id="NF001159">
    <property type="entry name" value="PRK00150.1-3"/>
    <property type="match status" value="1"/>
</dbReference>
<dbReference type="HAMAP" id="MF_00163">
    <property type="entry name" value="Pep_deformylase"/>
    <property type="match status" value="1"/>
</dbReference>
<comment type="function">
    <text evidence="2">Removes the formyl group from the N-terminal Met of newly synthesized proteins. Requires at least a dipeptide for an efficient rate of reaction. N-terminal L-methionine is a prerequisite for activity but the enzyme has broad specificity at other positions.</text>
</comment>
<dbReference type="PRINTS" id="PR01576">
    <property type="entry name" value="PDEFORMYLASE"/>
</dbReference>
<comment type="cofactor">
    <cofactor evidence="2">
        <name>Fe(2+)</name>
        <dbReference type="ChEBI" id="CHEBI:29033"/>
    </cofactor>
    <text evidence="2">Binds 1 Fe(2+) ion.</text>
</comment>
<dbReference type="PIRSF" id="PIRSF004749">
    <property type="entry name" value="Pep_def"/>
    <property type="match status" value="1"/>
</dbReference>
<evidence type="ECO:0000313" key="4">
    <source>
        <dbReference type="Proteomes" id="UP000553776"/>
    </source>
</evidence>
<dbReference type="CDD" id="cd00487">
    <property type="entry name" value="Pep_deformylase"/>
    <property type="match status" value="1"/>
</dbReference>
<name>A0A841U3H4_9BACL</name>
<dbReference type="NCBIfam" id="TIGR00079">
    <property type="entry name" value="pept_deformyl"/>
    <property type="match status" value="1"/>
</dbReference>
<dbReference type="Gene3D" id="3.90.45.10">
    <property type="entry name" value="Peptide deformylase"/>
    <property type="match status" value="1"/>
</dbReference>
<dbReference type="AlphaFoldDB" id="A0A841U3H4"/>
<organism evidence="3 4">
    <name type="scientific">Cohnella xylanilytica</name>
    <dbReference type="NCBI Taxonomy" id="557555"/>
    <lineage>
        <taxon>Bacteria</taxon>
        <taxon>Bacillati</taxon>
        <taxon>Bacillota</taxon>
        <taxon>Bacilli</taxon>
        <taxon>Bacillales</taxon>
        <taxon>Paenibacillaceae</taxon>
        <taxon>Cohnella</taxon>
    </lineage>
</organism>
<dbReference type="EC" id="3.5.1.88" evidence="2"/>
<comment type="similarity">
    <text evidence="1 2">Belongs to the polypeptide deformylase family.</text>
</comment>
<keyword evidence="2" id="KW-0408">Iron</keyword>
<protein>
    <recommendedName>
        <fullName evidence="2">Peptide deformylase</fullName>
        <shortName evidence="2">PDF</shortName>
        <ecNumber evidence="2">3.5.1.88</ecNumber>
    </recommendedName>
    <alternativeName>
        <fullName evidence="2">Polypeptide deformylase</fullName>
    </alternativeName>
</protein>
<evidence type="ECO:0000256" key="2">
    <source>
        <dbReference type="HAMAP-Rule" id="MF_00163"/>
    </source>
</evidence>
<reference evidence="3 4" key="1">
    <citation type="submission" date="2020-08" db="EMBL/GenBank/DDBJ databases">
        <title>Cohnella phylogeny.</title>
        <authorList>
            <person name="Dunlap C."/>
        </authorList>
    </citation>
    <scope>NUCLEOTIDE SEQUENCE [LARGE SCALE GENOMIC DNA]</scope>
    <source>
        <strain evidence="3 4">DSM 25239</strain>
    </source>
</reference>
<proteinExistence type="inferred from homology"/>
<dbReference type="GO" id="GO:0006412">
    <property type="term" value="P:translation"/>
    <property type="evidence" value="ECO:0007669"/>
    <property type="project" value="UniProtKB-UniRule"/>
</dbReference>
<feature type="binding site" evidence="2">
    <location>
        <position position="131"/>
    </location>
    <ligand>
        <name>Fe cation</name>
        <dbReference type="ChEBI" id="CHEBI:24875"/>
    </ligand>
</feature>
<dbReference type="Proteomes" id="UP000553776">
    <property type="component" value="Unassembled WGS sequence"/>
</dbReference>
<keyword evidence="4" id="KW-1185">Reference proteome</keyword>
<comment type="caution">
    <text evidence="3">The sequence shown here is derived from an EMBL/GenBank/DDBJ whole genome shotgun (WGS) entry which is preliminary data.</text>
</comment>
<dbReference type="GO" id="GO:0046872">
    <property type="term" value="F:metal ion binding"/>
    <property type="evidence" value="ECO:0007669"/>
    <property type="project" value="UniProtKB-KW"/>
</dbReference>
<dbReference type="RefSeq" id="WP_185138293.1">
    <property type="nucleotide sequence ID" value="NZ_JACJVR010000090.1"/>
</dbReference>
<dbReference type="PANTHER" id="PTHR10458:SF22">
    <property type="entry name" value="PEPTIDE DEFORMYLASE"/>
    <property type="match status" value="1"/>
</dbReference>
<dbReference type="GO" id="GO:0042586">
    <property type="term" value="F:peptide deformylase activity"/>
    <property type="evidence" value="ECO:0007669"/>
    <property type="project" value="UniProtKB-UniRule"/>
</dbReference>
<gene>
    <name evidence="2 3" type="primary">def</name>
    <name evidence="3" type="ORF">H7B90_23265</name>
</gene>
<dbReference type="SUPFAM" id="SSF56420">
    <property type="entry name" value="Peptide deformylase"/>
    <property type="match status" value="1"/>
</dbReference>
<evidence type="ECO:0000256" key="1">
    <source>
        <dbReference type="ARBA" id="ARBA00010759"/>
    </source>
</evidence>
<sequence length="170" mass="19079">MASRTILPFGDPILRKKARPVTEYGPRTEKLMDDLRDTLYAEEGRAGLAAPQIGILRRAVVMDCGDGLIELINPEIVESGGEQTGTEACLSYPGFAGFVKRAQFVKLRAFNRKGEPFELEGEGYLARCIQHELDHLDGVLFVDRAEGDYLFHEQTQQKVRLIDVLRLTNQ</sequence>
<dbReference type="InterPro" id="IPR036821">
    <property type="entry name" value="Peptide_deformylase_sf"/>
</dbReference>
<accession>A0A841U3H4</accession>
<dbReference type="PANTHER" id="PTHR10458">
    <property type="entry name" value="PEPTIDE DEFORMYLASE"/>
    <property type="match status" value="1"/>
</dbReference>
<keyword evidence="2" id="KW-0479">Metal-binding</keyword>
<feature type="binding site" evidence="2">
    <location>
        <position position="135"/>
    </location>
    <ligand>
        <name>Fe cation</name>
        <dbReference type="ChEBI" id="CHEBI:24875"/>
    </ligand>
</feature>
<evidence type="ECO:0000313" key="3">
    <source>
        <dbReference type="EMBL" id="MBB6694319.1"/>
    </source>
</evidence>
<keyword evidence="2 3" id="KW-0378">Hydrolase</keyword>
<comment type="catalytic activity">
    <reaction evidence="2">
        <text>N-terminal N-formyl-L-methionyl-[peptide] + H2O = N-terminal L-methionyl-[peptide] + formate</text>
        <dbReference type="Rhea" id="RHEA:24420"/>
        <dbReference type="Rhea" id="RHEA-COMP:10639"/>
        <dbReference type="Rhea" id="RHEA-COMP:10640"/>
        <dbReference type="ChEBI" id="CHEBI:15377"/>
        <dbReference type="ChEBI" id="CHEBI:15740"/>
        <dbReference type="ChEBI" id="CHEBI:49298"/>
        <dbReference type="ChEBI" id="CHEBI:64731"/>
        <dbReference type="EC" id="3.5.1.88"/>
    </reaction>
</comment>
<feature type="active site" evidence="2">
    <location>
        <position position="132"/>
    </location>
</feature>
<keyword evidence="2" id="KW-0648">Protein biosynthesis</keyword>
<dbReference type="InterPro" id="IPR023635">
    <property type="entry name" value="Peptide_deformylase"/>
</dbReference>
<dbReference type="Pfam" id="PF01327">
    <property type="entry name" value="Pep_deformylase"/>
    <property type="match status" value="1"/>
</dbReference>
<feature type="binding site" evidence="2">
    <location>
        <position position="89"/>
    </location>
    <ligand>
        <name>Fe cation</name>
        <dbReference type="ChEBI" id="CHEBI:24875"/>
    </ligand>
</feature>
<dbReference type="EMBL" id="JACJVR010000090">
    <property type="protein sequence ID" value="MBB6694319.1"/>
    <property type="molecule type" value="Genomic_DNA"/>
</dbReference>